<dbReference type="InterPro" id="IPR002088">
    <property type="entry name" value="Prenyl_trans_a"/>
</dbReference>
<sequence>MHGRLKVRTSEEEKYRKDKERQEKLKIFQHAMRKIISKRKQGEKDVEQLELTGKVLANNPDIYTLWNIRREIIEHLRKLQSDEELIKLCDSELSLTEYCLKINPKSYCAWHQREWILKTRADPDWKKELELCNTYLKLDERNFHTWDYRRFVVSHYRPPLQEEFKYTTEKLHDNFSNYSAWHYRSKMLLELYPDLDGGRPIQDSHHKHELKMVVNAVFTDPDDTSAWFYQRWLLGAVKSITHLVVFTLTPVRTTIAFNCHVDKPYLNACIQLYINNELVKGEFVSTGNCEYDDLWIYKHGYPIDDNLHAIRIDHTISNTETETLYCEKYMPCFYVGKNKINFQHNYAEPVLKELKEQLISLRQLQELEPDSKWTVLTTTFFLWCINSSEHHEEILKNLTTLKRIDSQRAGYYSDLITKWSMEKLLPNCYEQKCLDYKLDCNYKITSLPHLQYFSFCVNVDLSNQDLTSNCLPSLIKLQHCKVLNLSNNKLTSIIGLPELNLEELIITGNVLNIEEVEMYQLEHFSIMIFF</sequence>
<protein>
    <recommendedName>
        <fullName evidence="3 9">Geranylgeranyl transferase type-2 subunit alpha</fullName>
        <ecNumber evidence="2 9">2.5.1.60</ecNumber>
    </recommendedName>
    <alternativeName>
        <fullName evidence="7 9">Geranylgeranyl transferase type II subunit alpha</fullName>
    </alternativeName>
</protein>
<dbReference type="InterPro" id="IPR001611">
    <property type="entry name" value="Leu-rich_rpt"/>
</dbReference>
<evidence type="ECO:0000256" key="2">
    <source>
        <dbReference type="ARBA" id="ARBA00012656"/>
    </source>
</evidence>
<evidence type="ECO:0000256" key="6">
    <source>
        <dbReference type="ARBA" id="ARBA00022737"/>
    </source>
</evidence>
<comment type="similarity">
    <text evidence="1 9">Belongs to the protein prenyltransferase subunit alpha family.</text>
</comment>
<dbReference type="SUPFAM" id="SSF48439">
    <property type="entry name" value="Protein prenylyltransferase"/>
    <property type="match status" value="1"/>
</dbReference>
<dbReference type="AlphaFoldDB" id="A0A5E4QXV7"/>
<dbReference type="GO" id="GO:0004663">
    <property type="term" value="F:Rab geranylgeranyltransferase activity"/>
    <property type="evidence" value="ECO:0007669"/>
    <property type="project" value="UniProtKB-UniRule"/>
</dbReference>
<evidence type="ECO:0000256" key="5">
    <source>
        <dbReference type="ARBA" id="ARBA00022679"/>
    </source>
</evidence>
<dbReference type="FunFam" id="1.25.40.120:FF:000035">
    <property type="entry name" value="Geranylgeranyl transferase type-2 subunit alpha"/>
    <property type="match status" value="1"/>
</dbReference>
<dbReference type="SUPFAM" id="SSF52047">
    <property type="entry name" value="RNI-like"/>
    <property type="match status" value="1"/>
</dbReference>
<dbReference type="PROSITE" id="PS51147">
    <property type="entry name" value="PFTA"/>
    <property type="match status" value="4"/>
</dbReference>
<keyword evidence="5 9" id="KW-0808">Transferase</keyword>
<comment type="catalytic activity">
    <reaction evidence="8 9">
        <text>geranylgeranyl diphosphate + L-cysteinyl-[protein] = S-geranylgeranyl-L-cysteinyl-[protein] + diphosphate</text>
        <dbReference type="Rhea" id="RHEA:21240"/>
        <dbReference type="Rhea" id="RHEA-COMP:10131"/>
        <dbReference type="Rhea" id="RHEA-COMP:11537"/>
        <dbReference type="ChEBI" id="CHEBI:29950"/>
        <dbReference type="ChEBI" id="CHEBI:33019"/>
        <dbReference type="ChEBI" id="CHEBI:57533"/>
        <dbReference type="ChEBI" id="CHEBI:86021"/>
        <dbReference type="EC" id="2.5.1.60"/>
    </reaction>
</comment>
<keyword evidence="4 9" id="KW-0637">Prenyltransferase</keyword>
<dbReference type="InterPro" id="IPR032675">
    <property type="entry name" value="LRR_dom_sf"/>
</dbReference>
<feature type="region of interest" description="Disordered" evidence="10">
    <location>
        <begin position="1"/>
        <end position="20"/>
    </location>
</feature>
<dbReference type="EC" id="2.5.1.60" evidence="2 9"/>
<evidence type="ECO:0000256" key="1">
    <source>
        <dbReference type="ARBA" id="ARBA00006734"/>
    </source>
</evidence>
<dbReference type="EMBL" id="FZQP02005554">
    <property type="protein sequence ID" value="VVD01808.1"/>
    <property type="molecule type" value="Genomic_DNA"/>
</dbReference>
<dbReference type="Proteomes" id="UP000324832">
    <property type="component" value="Unassembled WGS sequence"/>
</dbReference>
<dbReference type="Gene3D" id="2.60.40.1130">
    <property type="entry name" value="Rab geranylgeranyltransferase alpha-subunit, insert domain"/>
    <property type="match status" value="1"/>
</dbReference>
<accession>A0A5E4QXV7</accession>
<dbReference type="Gene3D" id="3.80.10.10">
    <property type="entry name" value="Ribonuclease Inhibitor"/>
    <property type="match status" value="1"/>
</dbReference>
<evidence type="ECO:0000256" key="7">
    <source>
        <dbReference type="ARBA" id="ARBA00031267"/>
    </source>
</evidence>
<name>A0A5E4QXV7_9NEOP</name>
<dbReference type="PANTHER" id="PTHR11129:SF2">
    <property type="entry name" value="GERANYLGERANYL TRANSFERASE TYPE-2 SUBUNIT ALPHA"/>
    <property type="match status" value="1"/>
</dbReference>
<dbReference type="PANTHER" id="PTHR11129">
    <property type="entry name" value="PROTEIN FARNESYLTRANSFERASE ALPHA SUBUNIT/RAB GERANYLGERANYL TRANSFERASE ALPHA SUBUNIT"/>
    <property type="match status" value="1"/>
</dbReference>
<evidence type="ECO:0000256" key="3">
    <source>
        <dbReference type="ARBA" id="ARBA00014772"/>
    </source>
</evidence>
<dbReference type="GO" id="GO:0097354">
    <property type="term" value="P:prenylation"/>
    <property type="evidence" value="ECO:0007669"/>
    <property type="project" value="UniProtKB-UniRule"/>
</dbReference>
<evidence type="ECO:0000256" key="4">
    <source>
        <dbReference type="ARBA" id="ARBA00022602"/>
    </source>
</evidence>
<feature type="compositionally biased region" description="Basic and acidic residues" evidence="10">
    <location>
        <begin position="8"/>
        <end position="20"/>
    </location>
</feature>
<evidence type="ECO:0000256" key="9">
    <source>
        <dbReference type="RuleBase" id="RU367120"/>
    </source>
</evidence>
<evidence type="ECO:0000256" key="10">
    <source>
        <dbReference type="SAM" id="MobiDB-lite"/>
    </source>
</evidence>
<gene>
    <name evidence="11" type="ORF">LSINAPIS_LOCUS12143</name>
</gene>
<dbReference type="PROSITE" id="PS51450">
    <property type="entry name" value="LRR"/>
    <property type="match status" value="1"/>
</dbReference>
<evidence type="ECO:0000313" key="12">
    <source>
        <dbReference type="Proteomes" id="UP000324832"/>
    </source>
</evidence>
<dbReference type="GO" id="GO:0005968">
    <property type="term" value="C:Rab-protein geranylgeranyltransferase complex"/>
    <property type="evidence" value="ECO:0007669"/>
    <property type="project" value="TreeGrafter"/>
</dbReference>
<keyword evidence="6" id="KW-0677">Repeat</keyword>
<dbReference type="Pfam" id="PF01239">
    <property type="entry name" value="PPTA"/>
    <property type="match status" value="5"/>
</dbReference>
<evidence type="ECO:0000313" key="11">
    <source>
        <dbReference type="EMBL" id="VVD01808.1"/>
    </source>
</evidence>
<reference evidence="11 12" key="1">
    <citation type="submission" date="2017-07" db="EMBL/GenBank/DDBJ databases">
        <authorList>
            <person name="Talla V."/>
            <person name="Backstrom N."/>
        </authorList>
    </citation>
    <scope>NUCLEOTIDE SEQUENCE [LARGE SCALE GENOMIC DNA]</scope>
</reference>
<comment type="function">
    <text evidence="9">Catalyzes the transfer of a geranyl-geranyl moiety from geranyl-geranyl pyrophosphate to cysteines occuring in specific C-terminal amino acid sequences.</text>
</comment>
<evidence type="ECO:0000256" key="8">
    <source>
        <dbReference type="ARBA" id="ARBA00047658"/>
    </source>
</evidence>
<proteinExistence type="inferred from homology"/>
<organism evidence="11 12">
    <name type="scientific">Leptidea sinapis</name>
    <dbReference type="NCBI Taxonomy" id="189913"/>
    <lineage>
        <taxon>Eukaryota</taxon>
        <taxon>Metazoa</taxon>
        <taxon>Ecdysozoa</taxon>
        <taxon>Arthropoda</taxon>
        <taxon>Hexapoda</taxon>
        <taxon>Insecta</taxon>
        <taxon>Pterygota</taxon>
        <taxon>Neoptera</taxon>
        <taxon>Endopterygota</taxon>
        <taxon>Lepidoptera</taxon>
        <taxon>Glossata</taxon>
        <taxon>Ditrysia</taxon>
        <taxon>Papilionoidea</taxon>
        <taxon>Pieridae</taxon>
        <taxon>Dismorphiinae</taxon>
        <taxon>Leptidea</taxon>
    </lineage>
</organism>
<dbReference type="Gene3D" id="1.25.40.120">
    <property type="entry name" value="Protein prenylyltransferase"/>
    <property type="match status" value="1"/>
</dbReference>
<keyword evidence="12" id="KW-1185">Reference proteome</keyword>